<dbReference type="Pfam" id="PF02421">
    <property type="entry name" value="FeoB_N"/>
    <property type="match status" value="1"/>
</dbReference>
<dbReference type="EMBL" id="JADBGG010000023">
    <property type="protein sequence ID" value="MBE1426257.1"/>
    <property type="molecule type" value="Genomic_DNA"/>
</dbReference>
<evidence type="ECO:0000256" key="9">
    <source>
        <dbReference type="ARBA" id="ARBA00023065"/>
    </source>
</evidence>
<protein>
    <recommendedName>
        <fullName evidence="12 13">Ferrous iron transport protein B</fullName>
    </recommendedName>
</protein>
<evidence type="ECO:0000256" key="14">
    <source>
        <dbReference type="RuleBase" id="RU362098"/>
    </source>
</evidence>
<feature type="transmembrane region" description="Helical" evidence="14">
    <location>
        <begin position="394"/>
        <end position="420"/>
    </location>
</feature>
<dbReference type="Gene3D" id="1.10.287.1770">
    <property type="match status" value="1"/>
</dbReference>
<keyword evidence="8 14" id="KW-0408">Iron</keyword>
<feature type="domain" description="FeoB-type G" evidence="15">
    <location>
        <begin position="5"/>
        <end position="167"/>
    </location>
</feature>
<evidence type="ECO:0000256" key="2">
    <source>
        <dbReference type="ARBA" id="ARBA00022448"/>
    </source>
</evidence>
<feature type="transmembrane region" description="Helical" evidence="14">
    <location>
        <begin position="520"/>
        <end position="542"/>
    </location>
</feature>
<dbReference type="InterPro" id="IPR003373">
    <property type="entry name" value="Fe2_transport_prot-B"/>
</dbReference>
<evidence type="ECO:0000256" key="1">
    <source>
        <dbReference type="ARBA" id="ARBA00004651"/>
    </source>
</evidence>
<dbReference type="InterPro" id="IPR050860">
    <property type="entry name" value="FeoB_GTPase"/>
</dbReference>
<feature type="transmembrane region" description="Helical" evidence="14">
    <location>
        <begin position="285"/>
        <end position="303"/>
    </location>
</feature>
<reference evidence="16 17" key="1">
    <citation type="submission" date="2020-10" db="EMBL/GenBank/DDBJ databases">
        <title>Genomic Encyclopedia of Type Strains, Phase IV (KMG-IV): sequencing the most valuable type-strain genomes for metagenomic binning, comparative biology and taxonomic classification.</title>
        <authorList>
            <person name="Goeker M."/>
        </authorList>
    </citation>
    <scope>NUCLEOTIDE SEQUENCE [LARGE SCALE GENOMIC DNA]</scope>
    <source>
        <strain evidence="16 17">DSM 4194</strain>
    </source>
</reference>
<feature type="transmembrane region" description="Helical" evidence="14">
    <location>
        <begin position="465"/>
        <end position="489"/>
    </location>
</feature>
<keyword evidence="2 14" id="KW-0813">Transport</keyword>
<dbReference type="NCBIfam" id="TIGR00231">
    <property type="entry name" value="small_GTP"/>
    <property type="match status" value="1"/>
</dbReference>
<keyword evidence="9" id="KW-0406">Ion transport</keyword>
<keyword evidence="4 14" id="KW-0410">Iron transport</keyword>
<comment type="subcellular location">
    <subcellularLocation>
        <location evidence="14">Cell inner membrane</location>
        <topology evidence="14">Multi-pass membrane protein</topology>
    </subcellularLocation>
    <subcellularLocation>
        <location evidence="1">Cell membrane</location>
        <topology evidence="1">Multi-pass membrane protein</topology>
    </subcellularLocation>
</comment>
<feature type="transmembrane region" description="Helical" evidence="14">
    <location>
        <begin position="795"/>
        <end position="813"/>
    </location>
</feature>
<dbReference type="Gene3D" id="3.40.50.300">
    <property type="entry name" value="P-loop containing nucleotide triphosphate hydrolases"/>
    <property type="match status" value="1"/>
</dbReference>
<keyword evidence="10 14" id="KW-0342">GTP-binding</keyword>
<feature type="transmembrane region" description="Helical" evidence="14">
    <location>
        <begin position="731"/>
        <end position="753"/>
    </location>
</feature>
<dbReference type="PANTHER" id="PTHR43185:SF1">
    <property type="entry name" value="FE(2+) TRANSPORTER FEOB"/>
    <property type="match status" value="1"/>
</dbReference>
<keyword evidence="7 14" id="KW-1133">Transmembrane helix</keyword>
<evidence type="ECO:0000259" key="15">
    <source>
        <dbReference type="PROSITE" id="PS51711"/>
    </source>
</evidence>
<dbReference type="InterPro" id="IPR011642">
    <property type="entry name" value="Gate_dom"/>
</dbReference>
<name>A0ABR9H6W9_9BACT</name>
<evidence type="ECO:0000256" key="7">
    <source>
        <dbReference type="ARBA" id="ARBA00022989"/>
    </source>
</evidence>
<evidence type="ECO:0000256" key="12">
    <source>
        <dbReference type="ARBA" id="ARBA00031200"/>
    </source>
</evidence>
<dbReference type="InterPro" id="IPR005225">
    <property type="entry name" value="Small_GTP-bd"/>
</dbReference>
<keyword evidence="5 14" id="KW-0812">Transmembrane</keyword>
<comment type="similarity">
    <text evidence="14">Belongs to the TRAFAC class TrmE-Era-EngA-EngB-Septin-like GTPase superfamily. FeoB GTPase (TC 9.A.8) family.</text>
</comment>
<dbReference type="Pfam" id="PF17910">
    <property type="entry name" value="FeoB_Cyto"/>
    <property type="match status" value="1"/>
</dbReference>
<feature type="transmembrane region" description="Helical" evidence="14">
    <location>
        <begin position="432"/>
        <end position="458"/>
    </location>
</feature>
<evidence type="ECO:0000256" key="3">
    <source>
        <dbReference type="ARBA" id="ARBA00022475"/>
    </source>
</evidence>
<sequence>MTVQTRLVALAGQPNCGKSTVFNMLTGAHQHVANYPGVTVEKKTGRFSVEGVRVNLVDLPGTYSLTSYSLEERVARNFLLEEKPDVCINVADVSTLRRSLALTLQLMEMDRPVILALNMMDKAKKDGVEFDLHLMEERLNIRVVPVAAARGEGKSLLMKAVIAESKAARHPRQVDYGPLEEKIQALENWMRRESANPALPHRWLRIKLLEKDEFALEHVRVNIHNGDRLVDMAGRLAQEFEEETGESVSRHLASCRYKLADEIVSSCQKHSFSSRSMTNRIDAVVCHKLLGPCILLGIIYLLYQLSIVQGYNLTNYTWPILAKFKELCGLALPASGFIDDPMVRALGLWVVDSVNALLNYIPIFLILFTLIAILEDSGYMPRMAFILDRLLQRFGLHGQATLPLVLGGVYVGGCAVPAVMSTKAVPDHRARLATILIIPMLNCLAKVPLYILLIGAYFAQHQALAMFFISTISLLMALPVAKLLTLTVLKKQESAPFIMEMPDYHLPTVGGVLRPALQKVWLFVKKITSVVAAVAVIVFALLRFPGVGEESMREFETRGDQAQTAFMRIVEKSPLQDTFRQDEIPELLEFEAAYKQAKIRAASAEDAARVDQRFEERSAVYLTMVKGQPAEEYGKISRGLRGLLRERKLIRMDVQKARIDSSFLGRIGQAMEPVTQWAGFTWRINVALLSALAAKENTVATLGALYQQDADAPNSDLSASMKATESGFTSLHALALMLFMVLYPPCLATLVTIKLQSGSWGYMLFSLGGQIALGIAVAVLVFTGGNLLGLTGLQAMIAFYGLALALAVGAAMLPNPPLEPDPGHP</sequence>
<keyword evidence="6" id="KW-0547">Nucleotide-binding</keyword>
<comment type="function">
    <text evidence="14">Probable transporter of a GTP-driven Fe(2+) uptake system.</text>
</comment>
<feature type="transmembrane region" description="Helical" evidence="14">
    <location>
        <begin position="759"/>
        <end position="783"/>
    </location>
</feature>
<dbReference type="InterPro" id="IPR030389">
    <property type="entry name" value="G_FEOB_dom"/>
</dbReference>
<gene>
    <name evidence="16" type="ORF">H4684_002921</name>
</gene>
<evidence type="ECO:0000256" key="4">
    <source>
        <dbReference type="ARBA" id="ARBA00022496"/>
    </source>
</evidence>
<evidence type="ECO:0000256" key="10">
    <source>
        <dbReference type="ARBA" id="ARBA00023134"/>
    </source>
</evidence>
<feature type="transmembrane region" description="Helical" evidence="14">
    <location>
        <begin position="357"/>
        <end position="374"/>
    </location>
</feature>
<evidence type="ECO:0000256" key="11">
    <source>
        <dbReference type="ARBA" id="ARBA00023136"/>
    </source>
</evidence>
<dbReference type="InterPro" id="IPR006073">
    <property type="entry name" value="GTP-bd"/>
</dbReference>
<keyword evidence="11 14" id="KW-0472">Membrane</keyword>
<dbReference type="Proteomes" id="UP000639010">
    <property type="component" value="Unassembled WGS sequence"/>
</dbReference>
<accession>A0ABR9H6W9</accession>
<comment type="caution">
    <text evidence="16">The sequence shown here is derived from an EMBL/GenBank/DDBJ whole genome shotgun (WGS) entry which is preliminary data.</text>
</comment>
<dbReference type="PANTHER" id="PTHR43185">
    <property type="entry name" value="FERROUS IRON TRANSPORT PROTEIN B"/>
    <property type="match status" value="1"/>
</dbReference>
<proteinExistence type="inferred from homology"/>
<evidence type="ECO:0000256" key="8">
    <source>
        <dbReference type="ARBA" id="ARBA00023004"/>
    </source>
</evidence>
<dbReference type="NCBIfam" id="TIGR00437">
    <property type="entry name" value="feoB"/>
    <property type="match status" value="1"/>
</dbReference>
<keyword evidence="17" id="KW-1185">Reference proteome</keyword>
<dbReference type="RefSeq" id="WP_192624282.1">
    <property type="nucleotide sequence ID" value="NZ_JADBGG010000023.1"/>
</dbReference>
<evidence type="ECO:0000256" key="6">
    <source>
        <dbReference type="ARBA" id="ARBA00022741"/>
    </source>
</evidence>
<dbReference type="SUPFAM" id="SSF52540">
    <property type="entry name" value="P-loop containing nucleoside triphosphate hydrolases"/>
    <property type="match status" value="1"/>
</dbReference>
<evidence type="ECO:0000313" key="16">
    <source>
        <dbReference type="EMBL" id="MBE1426257.1"/>
    </source>
</evidence>
<keyword evidence="3" id="KW-1003">Cell membrane</keyword>
<evidence type="ECO:0000313" key="17">
    <source>
        <dbReference type="Proteomes" id="UP000639010"/>
    </source>
</evidence>
<dbReference type="Pfam" id="PF07670">
    <property type="entry name" value="Gate"/>
    <property type="match status" value="2"/>
</dbReference>
<dbReference type="InterPro" id="IPR041069">
    <property type="entry name" value="FeoB_Cyto"/>
</dbReference>
<dbReference type="InterPro" id="IPR027417">
    <property type="entry name" value="P-loop_NTPase"/>
</dbReference>
<evidence type="ECO:0000256" key="13">
    <source>
        <dbReference type="NCBIfam" id="TIGR00437"/>
    </source>
</evidence>
<dbReference type="CDD" id="cd01879">
    <property type="entry name" value="FeoB"/>
    <property type="match status" value="1"/>
</dbReference>
<organism evidence="16 17">
    <name type="scientific">Desulfomicrobium macestii</name>
    <dbReference type="NCBI Taxonomy" id="90731"/>
    <lineage>
        <taxon>Bacteria</taxon>
        <taxon>Pseudomonadati</taxon>
        <taxon>Thermodesulfobacteriota</taxon>
        <taxon>Desulfovibrionia</taxon>
        <taxon>Desulfovibrionales</taxon>
        <taxon>Desulfomicrobiaceae</taxon>
        <taxon>Desulfomicrobium</taxon>
    </lineage>
</organism>
<dbReference type="InterPro" id="IPR011640">
    <property type="entry name" value="Fe2_transport_prot_B_C"/>
</dbReference>
<evidence type="ECO:0000256" key="5">
    <source>
        <dbReference type="ARBA" id="ARBA00022692"/>
    </source>
</evidence>
<dbReference type="Pfam" id="PF07664">
    <property type="entry name" value="FeoB_C"/>
    <property type="match status" value="1"/>
</dbReference>
<dbReference type="PROSITE" id="PS51711">
    <property type="entry name" value="G_FEOB"/>
    <property type="match status" value="1"/>
</dbReference>
<dbReference type="PRINTS" id="PR00326">
    <property type="entry name" value="GTP1OBG"/>
</dbReference>